<name>A0A2V3IK30_9FLOR</name>
<sequence>MRHRAAAQNRIDGNEHDESIFLPLPSAINSSLQLSSLYAHTSDVDENDIENDQAYSPNSTESNSTISITLSTRSESENSLCLIPVAERVIDHVHITANEVSSDSLGSNRHVICLDKKFALFMEKHAMRWELSSSTQQTTPS</sequence>
<gene>
    <name evidence="1" type="ORF">BWQ96_07838</name>
</gene>
<evidence type="ECO:0000313" key="2">
    <source>
        <dbReference type="Proteomes" id="UP000247409"/>
    </source>
</evidence>
<comment type="caution">
    <text evidence="1">The sequence shown here is derived from an EMBL/GenBank/DDBJ whole genome shotgun (WGS) entry which is preliminary data.</text>
</comment>
<reference evidence="1 2" key="1">
    <citation type="journal article" date="2018" name="Mol. Biol. Evol.">
        <title>Analysis of the draft genome of the red seaweed Gracilariopsis chorda provides insights into genome size evolution in Rhodophyta.</title>
        <authorList>
            <person name="Lee J."/>
            <person name="Yang E.C."/>
            <person name="Graf L."/>
            <person name="Yang J.H."/>
            <person name="Qiu H."/>
            <person name="Zel Zion U."/>
            <person name="Chan C.X."/>
            <person name="Stephens T.G."/>
            <person name="Weber A.P.M."/>
            <person name="Boo G.H."/>
            <person name="Boo S.M."/>
            <person name="Kim K.M."/>
            <person name="Shin Y."/>
            <person name="Jung M."/>
            <person name="Lee S.J."/>
            <person name="Yim H.S."/>
            <person name="Lee J.H."/>
            <person name="Bhattacharya D."/>
            <person name="Yoon H.S."/>
        </authorList>
    </citation>
    <scope>NUCLEOTIDE SEQUENCE [LARGE SCALE GENOMIC DNA]</scope>
    <source>
        <strain evidence="1 2">SKKU-2015</strain>
        <tissue evidence="1">Whole body</tissue>
    </source>
</reference>
<proteinExistence type="predicted"/>
<keyword evidence="2" id="KW-1185">Reference proteome</keyword>
<accession>A0A2V3IK30</accession>
<dbReference type="Proteomes" id="UP000247409">
    <property type="component" value="Unassembled WGS sequence"/>
</dbReference>
<evidence type="ECO:0000313" key="1">
    <source>
        <dbReference type="EMBL" id="PXF42427.1"/>
    </source>
</evidence>
<protein>
    <submittedName>
        <fullName evidence="1">Uncharacterized protein</fullName>
    </submittedName>
</protein>
<organism evidence="1 2">
    <name type="scientific">Gracilariopsis chorda</name>
    <dbReference type="NCBI Taxonomy" id="448386"/>
    <lineage>
        <taxon>Eukaryota</taxon>
        <taxon>Rhodophyta</taxon>
        <taxon>Florideophyceae</taxon>
        <taxon>Rhodymeniophycidae</taxon>
        <taxon>Gracilariales</taxon>
        <taxon>Gracilariaceae</taxon>
        <taxon>Gracilariopsis</taxon>
    </lineage>
</organism>
<dbReference type="EMBL" id="NBIV01000164">
    <property type="protein sequence ID" value="PXF42427.1"/>
    <property type="molecule type" value="Genomic_DNA"/>
</dbReference>
<dbReference type="AlphaFoldDB" id="A0A2V3IK30"/>